<gene>
    <name evidence="1" type="ORF">FRZ54_02355</name>
</gene>
<evidence type="ECO:0000313" key="2">
    <source>
        <dbReference type="Proteomes" id="UP000321479"/>
    </source>
</evidence>
<dbReference type="InterPro" id="IPR011990">
    <property type="entry name" value="TPR-like_helical_dom_sf"/>
</dbReference>
<evidence type="ECO:0008006" key="3">
    <source>
        <dbReference type="Google" id="ProtNLM"/>
    </source>
</evidence>
<organism evidence="1 2">
    <name type="scientific">Mucilaginibacter ginsenosidivorans</name>
    <dbReference type="NCBI Taxonomy" id="398053"/>
    <lineage>
        <taxon>Bacteria</taxon>
        <taxon>Pseudomonadati</taxon>
        <taxon>Bacteroidota</taxon>
        <taxon>Sphingobacteriia</taxon>
        <taxon>Sphingobacteriales</taxon>
        <taxon>Sphingobacteriaceae</taxon>
        <taxon>Mucilaginibacter</taxon>
    </lineage>
</organism>
<dbReference type="Proteomes" id="UP000321479">
    <property type="component" value="Chromosome"/>
</dbReference>
<dbReference type="AlphaFoldDB" id="A0A5B8UQS2"/>
<reference evidence="1 2" key="1">
    <citation type="journal article" date="2017" name="Curr. Microbiol.">
        <title>Mucilaginibacter ginsenosidivorans sp. nov., Isolated from Soil of Ginseng Field.</title>
        <authorList>
            <person name="Kim M.M."/>
            <person name="Siddiqi M.Z."/>
            <person name="Im W.T."/>
        </authorList>
    </citation>
    <scope>NUCLEOTIDE SEQUENCE [LARGE SCALE GENOMIC DNA]</scope>
    <source>
        <strain evidence="1 2">Gsoil 3017</strain>
    </source>
</reference>
<accession>A0A5B8UQS2</accession>
<dbReference type="SUPFAM" id="SSF48452">
    <property type="entry name" value="TPR-like"/>
    <property type="match status" value="1"/>
</dbReference>
<keyword evidence="2" id="KW-1185">Reference proteome</keyword>
<dbReference type="Gene3D" id="1.25.40.10">
    <property type="entry name" value="Tetratricopeptide repeat domain"/>
    <property type="match status" value="1"/>
</dbReference>
<dbReference type="EMBL" id="CP042436">
    <property type="protein sequence ID" value="QEC61473.1"/>
    <property type="molecule type" value="Genomic_DNA"/>
</dbReference>
<sequence length="176" mass="20113">MAEQIKYTLEEANQYFAVAFNNKIWKLFEKKESTEDEQEEIINLAHASLLHWSNSPGCKKANLQRGEYMISMAYIHAGRKEQALYYAKRCIKITEDRAEENEDFDLAYAYLVIAMALNLNNLKEEAARYLEDAKKLGENIAGEKDKRIFISDLKDAIEGVLASLPPSDKAVIDEAQ</sequence>
<dbReference type="RefSeq" id="WP_147030050.1">
    <property type="nucleotide sequence ID" value="NZ_CP042436.1"/>
</dbReference>
<evidence type="ECO:0000313" key="1">
    <source>
        <dbReference type="EMBL" id="QEC61473.1"/>
    </source>
</evidence>
<protein>
    <recommendedName>
        <fullName evidence="3">Tetratricopeptide repeat protein</fullName>
    </recommendedName>
</protein>
<name>A0A5B8UQS2_9SPHI</name>
<dbReference type="OrthoDB" id="215178at2"/>
<proteinExistence type="predicted"/>
<dbReference type="KEGG" id="mgin:FRZ54_02355"/>